<feature type="domain" description="ABC transmembrane type-1" evidence="8">
    <location>
        <begin position="95"/>
        <end position="274"/>
    </location>
</feature>
<dbReference type="InParanoid" id="B2A4M0"/>
<keyword evidence="5 7" id="KW-1133">Transmembrane helix</keyword>
<dbReference type="Gene3D" id="1.10.3720.10">
    <property type="entry name" value="MetI-like"/>
    <property type="match status" value="1"/>
</dbReference>
<dbReference type="HOGENOM" id="CLU_028473_1_0_9"/>
<proteinExistence type="inferred from homology"/>
<keyword evidence="6 7" id="KW-0472">Membrane</keyword>
<evidence type="ECO:0000259" key="8">
    <source>
        <dbReference type="PROSITE" id="PS50928"/>
    </source>
</evidence>
<comment type="similarity">
    <text evidence="7">Belongs to the binding-protein-dependent transport system permease family.</text>
</comment>
<dbReference type="KEGG" id="nth:Nther_1621"/>
<dbReference type="SUPFAM" id="SSF161098">
    <property type="entry name" value="MetI-like"/>
    <property type="match status" value="1"/>
</dbReference>
<comment type="subcellular location">
    <subcellularLocation>
        <location evidence="7">Cell membrane</location>
        <topology evidence="7">Multi-pass membrane protein</topology>
    </subcellularLocation>
    <subcellularLocation>
        <location evidence="1">Membrane</location>
        <topology evidence="1">Multi-pass membrane protein</topology>
    </subcellularLocation>
</comment>
<evidence type="ECO:0000256" key="3">
    <source>
        <dbReference type="ARBA" id="ARBA00022475"/>
    </source>
</evidence>
<dbReference type="FunCoup" id="B2A4M0">
    <property type="interactions" value="67"/>
</dbReference>
<evidence type="ECO:0000313" key="10">
    <source>
        <dbReference type="Proteomes" id="UP000001683"/>
    </source>
</evidence>
<dbReference type="GO" id="GO:0031460">
    <property type="term" value="P:glycine betaine transport"/>
    <property type="evidence" value="ECO:0007669"/>
    <property type="project" value="TreeGrafter"/>
</dbReference>
<dbReference type="InterPro" id="IPR000515">
    <property type="entry name" value="MetI-like"/>
</dbReference>
<gene>
    <name evidence="9" type="ordered locus">Nther_1621</name>
</gene>
<reference evidence="9 10" key="2">
    <citation type="journal article" date="2011" name="J. Bacteriol.">
        <title>Complete genome sequence of the anaerobic, halophilic alkalithermophile Natranaerobius thermophilus JW/NM-WN-LF.</title>
        <authorList>
            <person name="Zhao B."/>
            <person name="Mesbah N.M."/>
            <person name="Dalin E."/>
            <person name="Goodwin L."/>
            <person name="Nolan M."/>
            <person name="Pitluck S."/>
            <person name="Chertkov O."/>
            <person name="Brettin T.S."/>
            <person name="Han J."/>
            <person name="Larimer F.W."/>
            <person name="Land M.L."/>
            <person name="Hauser L."/>
            <person name="Kyrpides N."/>
            <person name="Wiegel J."/>
        </authorList>
    </citation>
    <scope>NUCLEOTIDE SEQUENCE [LARGE SCALE GENOMIC DNA]</scope>
    <source>
        <strain evidence="10">ATCC BAA-1301 / DSM 18059 / JW/NM-WN-LF</strain>
    </source>
</reference>
<sequence>MITMIPRIPIGDWFESIIDWIEEVFAVLFDIIDVVIEAIVGSFMYVFDTISVQLSPFVVIILLAALAWRLSGLGVGIFTLLGFSLIVSMDLWEPTMVTFSMILTAGIVALGLGIPIGILASKNEVVNTIVRPVLDFMQTMPAFVYLIPAVIFFSLGLVPGVIATVIFAMPPAIRLTNFGIRQVDKEVIEAGRAFGSTSSQLLFKVQLPLAVPTIMAGVNQTIMLSLSMVVIASMIGAGGLGNIVLRGITQLDIGTGFEGGLSVVILAIFLDRITQSLQ</sequence>
<keyword evidence="2 7" id="KW-0813">Transport</keyword>
<evidence type="ECO:0000256" key="7">
    <source>
        <dbReference type="RuleBase" id="RU363032"/>
    </source>
</evidence>
<dbReference type="GO" id="GO:0015871">
    <property type="term" value="P:choline transport"/>
    <property type="evidence" value="ECO:0007669"/>
    <property type="project" value="TreeGrafter"/>
</dbReference>
<feature type="transmembrane region" description="Helical" evidence="7">
    <location>
        <begin position="142"/>
        <end position="169"/>
    </location>
</feature>
<dbReference type="PROSITE" id="PS50928">
    <property type="entry name" value="ABC_TM1"/>
    <property type="match status" value="1"/>
</dbReference>
<evidence type="ECO:0000256" key="6">
    <source>
        <dbReference type="ARBA" id="ARBA00023136"/>
    </source>
</evidence>
<dbReference type="GO" id="GO:0015226">
    <property type="term" value="F:carnitine transmembrane transporter activity"/>
    <property type="evidence" value="ECO:0007669"/>
    <property type="project" value="TreeGrafter"/>
</dbReference>
<dbReference type="CDD" id="cd06261">
    <property type="entry name" value="TM_PBP2"/>
    <property type="match status" value="1"/>
</dbReference>
<keyword evidence="4 7" id="KW-0812">Transmembrane</keyword>
<feature type="transmembrane region" description="Helical" evidence="7">
    <location>
        <begin position="24"/>
        <end position="47"/>
    </location>
</feature>
<evidence type="ECO:0000256" key="2">
    <source>
        <dbReference type="ARBA" id="ARBA00022448"/>
    </source>
</evidence>
<evidence type="ECO:0000313" key="9">
    <source>
        <dbReference type="EMBL" id="ACB85195.1"/>
    </source>
</evidence>
<feature type="transmembrane region" description="Helical" evidence="7">
    <location>
        <begin position="99"/>
        <end position="121"/>
    </location>
</feature>
<accession>B2A4M0</accession>
<dbReference type="FunFam" id="1.10.3720.10:FF:000001">
    <property type="entry name" value="Glycine betaine ABC transporter, permease"/>
    <property type="match status" value="1"/>
</dbReference>
<dbReference type="EMBL" id="CP001034">
    <property type="protein sequence ID" value="ACB85195.1"/>
    <property type="molecule type" value="Genomic_DNA"/>
</dbReference>
<dbReference type="Proteomes" id="UP000001683">
    <property type="component" value="Chromosome"/>
</dbReference>
<name>B2A4M0_NATTJ</name>
<protein>
    <submittedName>
        <fullName evidence="9">Binding-protein-dependent transport systems inner membrane component</fullName>
    </submittedName>
</protein>
<dbReference type="GO" id="GO:0043190">
    <property type="term" value="C:ATP-binding cassette (ABC) transporter complex"/>
    <property type="evidence" value="ECO:0007669"/>
    <property type="project" value="TreeGrafter"/>
</dbReference>
<organism evidence="9 10">
    <name type="scientific">Natranaerobius thermophilus (strain ATCC BAA-1301 / DSM 18059 / JW/NM-WN-LF)</name>
    <dbReference type="NCBI Taxonomy" id="457570"/>
    <lineage>
        <taxon>Bacteria</taxon>
        <taxon>Bacillati</taxon>
        <taxon>Bacillota</taxon>
        <taxon>Clostridia</taxon>
        <taxon>Natranaerobiales</taxon>
        <taxon>Natranaerobiaceae</taxon>
        <taxon>Natranaerobius</taxon>
    </lineage>
</organism>
<dbReference type="PANTHER" id="PTHR47737:SF1">
    <property type="entry name" value="GLYCINE BETAINE_PROLINE BETAINE TRANSPORT SYSTEM PERMEASE PROTEIN PROW"/>
    <property type="match status" value="1"/>
</dbReference>
<dbReference type="AlphaFoldDB" id="B2A4M0"/>
<evidence type="ECO:0000256" key="1">
    <source>
        <dbReference type="ARBA" id="ARBA00004141"/>
    </source>
</evidence>
<dbReference type="Pfam" id="PF00528">
    <property type="entry name" value="BPD_transp_1"/>
    <property type="match status" value="1"/>
</dbReference>
<keyword evidence="10" id="KW-1185">Reference proteome</keyword>
<dbReference type="eggNOG" id="COG4176">
    <property type="taxonomic scope" value="Bacteria"/>
</dbReference>
<evidence type="ECO:0000256" key="5">
    <source>
        <dbReference type="ARBA" id="ARBA00022989"/>
    </source>
</evidence>
<reference evidence="9 10" key="1">
    <citation type="submission" date="2008-04" db="EMBL/GenBank/DDBJ databases">
        <title>Complete sequence of chromosome of Natranaerobius thermophilus JW/NM-WN-LF.</title>
        <authorList>
            <consortium name="US DOE Joint Genome Institute"/>
            <person name="Copeland A."/>
            <person name="Lucas S."/>
            <person name="Lapidus A."/>
            <person name="Glavina del Rio T."/>
            <person name="Dalin E."/>
            <person name="Tice H."/>
            <person name="Bruce D."/>
            <person name="Goodwin L."/>
            <person name="Pitluck S."/>
            <person name="Chertkov O."/>
            <person name="Brettin T."/>
            <person name="Detter J.C."/>
            <person name="Han C."/>
            <person name="Kuske C.R."/>
            <person name="Schmutz J."/>
            <person name="Larimer F."/>
            <person name="Land M."/>
            <person name="Hauser L."/>
            <person name="Kyrpides N."/>
            <person name="Lykidis A."/>
            <person name="Mesbah N.M."/>
            <person name="Wiegel J."/>
        </authorList>
    </citation>
    <scope>NUCLEOTIDE SEQUENCE [LARGE SCALE GENOMIC DNA]</scope>
    <source>
        <strain evidence="10">ATCC BAA-1301 / DSM 18059 / JW/NM-WN-LF</strain>
    </source>
</reference>
<feature type="transmembrane region" description="Helical" evidence="7">
    <location>
        <begin position="251"/>
        <end position="270"/>
    </location>
</feature>
<feature type="transmembrane region" description="Helical" evidence="7">
    <location>
        <begin position="59"/>
        <end position="87"/>
    </location>
</feature>
<dbReference type="GO" id="GO:0005275">
    <property type="term" value="F:amine transmembrane transporter activity"/>
    <property type="evidence" value="ECO:0007669"/>
    <property type="project" value="TreeGrafter"/>
</dbReference>
<feature type="transmembrane region" description="Helical" evidence="7">
    <location>
        <begin position="222"/>
        <end position="244"/>
    </location>
</feature>
<dbReference type="InterPro" id="IPR035906">
    <property type="entry name" value="MetI-like_sf"/>
</dbReference>
<keyword evidence="3" id="KW-1003">Cell membrane</keyword>
<dbReference type="STRING" id="457570.Nther_1621"/>
<dbReference type="PANTHER" id="PTHR47737">
    <property type="entry name" value="GLYCINE BETAINE/PROLINE BETAINE TRANSPORT SYSTEM PERMEASE PROTEIN PROW"/>
    <property type="match status" value="1"/>
</dbReference>
<evidence type="ECO:0000256" key="4">
    <source>
        <dbReference type="ARBA" id="ARBA00022692"/>
    </source>
</evidence>